<dbReference type="EMBL" id="JAAXOO010000005">
    <property type="protein sequence ID" value="NKY35438.1"/>
    <property type="molecule type" value="Genomic_DNA"/>
</dbReference>
<dbReference type="RefSeq" id="WP_068042088.1">
    <property type="nucleotide sequence ID" value="NZ_JAAXOO010000005.1"/>
</dbReference>
<dbReference type="Proteomes" id="UP000565715">
    <property type="component" value="Unassembled WGS sequence"/>
</dbReference>
<sequence length="71" mass="7774">MTTFEVRVRPDKDGWFVFAPAFGVGRFVQDEEKIPAVARGMIAACGSAPREFSVSIDTPEGETSKVEPLNK</sequence>
<evidence type="ECO:0000313" key="1">
    <source>
        <dbReference type="EMBL" id="NKY35438.1"/>
    </source>
</evidence>
<dbReference type="AlphaFoldDB" id="A0A846XH18"/>
<gene>
    <name evidence="1" type="ORF">HGA13_20535</name>
</gene>
<evidence type="ECO:0008006" key="3">
    <source>
        <dbReference type="Google" id="ProtNLM"/>
    </source>
</evidence>
<name>A0A846XH18_9NOCA</name>
<organism evidence="1 2">
    <name type="scientific">Nocardia speluncae</name>
    <dbReference type="NCBI Taxonomy" id="419477"/>
    <lineage>
        <taxon>Bacteria</taxon>
        <taxon>Bacillati</taxon>
        <taxon>Actinomycetota</taxon>
        <taxon>Actinomycetes</taxon>
        <taxon>Mycobacteriales</taxon>
        <taxon>Nocardiaceae</taxon>
        <taxon>Nocardia</taxon>
    </lineage>
</organism>
<keyword evidence="2" id="KW-1185">Reference proteome</keyword>
<comment type="caution">
    <text evidence="1">The sequence shown here is derived from an EMBL/GenBank/DDBJ whole genome shotgun (WGS) entry which is preliminary data.</text>
</comment>
<protein>
    <recommendedName>
        <fullName evidence="3">DUF1902 domain-containing protein</fullName>
    </recommendedName>
</protein>
<accession>A0A846XH18</accession>
<proteinExistence type="predicted"/>
<reference evidence="1 2" key="1">
    <citation type="submission" date="2020-04" db="EMBL/GenBank/DDBJ databases">
        <title>MicrobeNet Type strains.</title>
        <authorList>
            <person name="Nicholson A.C."/>
        </authorList>
    </citation>
    <scope>NUCLEOTIDE SEQUENCE [LARGE SCALE GENOMIC DNA]</scope>
    <source>
        <strain evidence="1 2">DSM 45078</strain>
    </source>
</reference>
<evidence type="ECO:0000313" key="2">
    <source>
        <dbReference type="Proteomes" id="UP000565715"/>
    </source>
</evidence>